<organism evidence="2 3">
    <name type="scientific">Alicyclobacillus acidoterrestris (strain ATCC 49025 / DSM 3922 / CIP 106132 / NCIMB 13137 / GD3B)</name>
    <dbReference type="NCBI Taxonomy" id="1356854"/>
    <lineage>
        <taxon>Bacteria</taxon>
        <taxon>Bacillati</taxon>
        <taxon>Bacillota</taxon>
        <taxon>Bacilli</taxon>
        <taxon>Bacillales</taxon>
        <taxon>Alicyclobacillaceae</taxon>
        <taxon>Alicyclobacillus</taxon>
    </lineage>
</organism>
<keyword evidence="3" id="KW-1185">Reference proteome</keyword>
<dbReference type="STRING" id="1356854.N007_20525"/>
<dbReference type="EMBL" id="CP080467">
    <property type="protein sequence ID" value="UNO47630.1"/>
    <property type="molecule type" value="Genomic_DNA"/>
</dbReference>
<feature type="domain" description="EfeO-type cupredoxin-like" evidence="1">
    <location>
        <begin position="18"/>
        <end position="124"/>
    </location>
</feature>
<dbReference type="OrthoDB" id="2375792at2"/>
<dbReference type="RefSeq" id="WP_021295329.1">
    <property type="nucleotide sequence ID" value="NZ_AURB01000058.1"/>
</dbReference>
<dbReference type="Proteomes" id="UP000829401">
    <property type="component" value="Chromosome"/>
</dbReference>
<name>T0DSQ3_ALIAG</name>
<dbReference type="SUPFAM" id="SSF49503">
    <property type="entry name" value="Cupredoxins"/>
    <property type="match status" value="1"/>
</dbReference>
<gene>
    <name evidence="2" type="ORF">K1I37_13095</name>
</gene>
<dbReference type="Gene3D" id="2.60.40.420">
    <property type="entry name" value="Cupredoxins - blue copper proteins"/>
    <property type="match status" value="1"/>
</dbReference>
<dbReference type="InterPro" id="IPR008972">
    <property type="entry name" value="Cupredoxin"/>
</dbReference>
<reference evidence="3" key="1">
    <citation type="journal article" date="2022" name="G3 (Bethesda)">
        <title>Unveiling the complete genome sequence of Alicyclobacillus acidoterrestris DSM 3922T, a taint-producing strain.</title>
        <authorList>
            <person name="Leonardo I.C."/>
            <person name="Barreto Crespo M.T."/>
            <person name="Gaspar F.B."/>
        </authorList>
    </citation>
    <scope>NUCLEOTIDE SEQUENCE [LARGE SCALE GENOMIC DNA]</scope>
    <source>
        <strain evidence="3">DSM 3922</strain>
    </source>
</reference>
<dbReference type="KEGG" id="aaco:K1I37_13095"/>
<accession>T0DSQ3</accession>
<accession>A0A9E6ZNT1</accession>
<evidence type="ECO:0000313" key="2">
    <source>
        <dbReference type="EMBL" id="UNO47630.1"/>
    </source>
</evidence>
<proteinExistence type="predicted"/>
<sequence>MVNGLPLKQTFACVATLLTATVVMPSVQAKSHAPHNEVVNVLITDHGFSPNRLIEPLDTPLHLHIQNVGKQQHEFAIPEYRIYTRTLGPGETSDVEFSPWESGTFTMYSDPVADSQPEFTGQFIVKDKMSKGR</sequence>
<dbReference type="InterPro" id="IPR028096">
    <property type="entry name" value="EfeO_Cupredoxin"/>
</dbReference>
<evidence type="ECO:0000259" key="1">
    <source>
        <dbReference type="Pfam" id="PF13473"/>
    </source>
</evidence>
<dbReference type="AlphaFoldDB" id="T0DSQ3"/>
<protein>
    <submittedName>
        <fullName evidence="2">Cupredoxin domain-containing protein</fullName>
    </submittedName>
</protein>
<dbReference type="Pfam" id="PF13473">
    <property type="entry name" value="Cupredoxin_1"/>
    <property type="match status" value="1"/>
</dbReference>
<evidence type="ECO:0000313" key="3">
    <source>
        <dbReference type="Proteomes" id="UP000829401"/>
    </source>
</evidence>